<dbReference type="EMBL" id="AP029265">
    <property type="protein sequence ID" value="BFF97127.1"/>
    <property type="molecule type" value="Genomic_DNA"/>
</dbReference>
<dbReference type="Proteomes" id="UP001500889">
    <property type="component" value="Chromosome J"/>
</dbReference>
<organism evidence="1 2">
    <name type="scientific">Drosophila madeirensis</name>
    <name type="common">Fruit fly</name>
    <dbReference type="NCBI Taxonomy" id="30013"/>
    <lineage>
        <taxon>Eukaryota</taxon>
        <taxon>Metazoa</taxon>
        <taxon>Ecdysozoa</taxon>
        <taxon>Arthropoda</taxon>
        <taxon>Hexapoda</taxon>
        <taxon>Insecta</taxon>
        <taxon>Pterygota</taxon>
        <taxon>Neoptera</taxon>
        <taxon>Endopterygota</taxon>
        <taxon>Diptera</taxon>
        <taxon>Brachycera</taxon>
        <taxon>Muscomorpha</taxon>
        <taxon>Ephydroidea</taxon>
        <taxon>Drosophilidae</taxon>
        <taxon>Drosophila</taxon>
        <taxon>Sophophora</taxon>
    </lineage>
</organism>
<keyword evidence="2" id="KW-1185">Reference proteome</keyword>
<sequence>MPKEVIGKCKYCKRLVDSDMRPINAIKKKLNQEITGILKDTDLVDQSVLKMAHAGKGHNNTQYKDKVCECESRDIIGVTKNILKLVEDEMDGKKINDDHKYYEHAETVMNLLHEEDQFMKIFEDQGTSPMAAPARRGGRRRR</sequence>
<name>A0AAU9FMI4_DROMD</name>
<evidence type="ECO:0000313" key="2">
    <source>
        <dbReference type="Proteomes" id="UP001500889"/>
    </source>
</evidence>
<dbReference type="AlphaFoldDB" id="A0AAU9FMI4"/>
<gene>
    <name evidence="1" type="ORF">DMAD_05610</name>
</gene>
<protein>
    <submittedName>
        <fullName evidence="1">Uncharacterized protein</fullName>
    </submittedName>
</protein>
<proteinExistence type="predicted"/>
<reference evidence="1 2" key="1">
    <citation type="submission" date="2024-02" db="EMBL/GenBank/DDBJ databases">
        <title>A chromosome-level genome assembly of Drosophila madeirensis, a fruit fly species endemic to Madeira island.</title>
        <authorList>
            <person name="Tomihara K."/>
            <person name="Llopart A."/>
            <person name="Yamamoto D."/>
        </authorList>
    </citation>
    <scope>NUCLEOTIDE SEQUENCE [LARGE SCALE GENOMIC DNA]</scope>
    <source>
        <strain evidence="1 2">RF1</strain>
    </source>
</reference>
<accession>A0AAU9FMI4</accession>
<evidence type="ECO:0000313" key="1">
    <source>
        <dbReference type="EMBL" id="BFF97127.1"/>
    </source>
</evidence>